<dbReference type="InterPro" id="IPR015421">
    <property type="entry name" value="PyrdxlP-dep_Trfase_major"/>
</dbReference>
<keyword evidence="4" id="KW-1185">Reference proteome</keyword>
<dbReference type="SUPFAM" id="SSF53383">
    <property type="entry name" value="PLP-dependent transferases"/>
    <property type="match status" value="1"/>
</dbReference>
<feature type="non-terminal residue" evidence="3">
    <location>
        <position position="1"/>
    </location>
</feature>
<keyword evidence="1" id="KW-0663">Pyridoxal phosphate</keyword>
<gene>
    <name evidence="3" type="ORF">ASPCADRAFT_40817</name>
</gene>
<proteinExistence type="predicted"/>
<evidence type="ECO:0000256" key="1">
    <source>
        <dbReference type="ARBA" id="ARBA00022898"/>
    </source>
</evidence>
<accession>A0A1R3RYB3</accession>
<dbReference type="EMBL" id="KV907494">
    <property type="protein sequence ID" value="OOF99450.1"/>
    <property type="molecule type" value="Genomic_DNA"/>
</dbReference>
<organism evidence="3 4">
    <name type="scientific">Aspergillus carbonarius (strain ITEM 5010)</name>
    <dbReference type="NCBI Taxonomy" id="602072"/>
    <lineage>
        <taxon>Eukaryota</taxon>
        <taxon>Fungi</taxon>
        <taxon>Dikarya</taxon>
        <taxon>Ascomycota</taxon>
        <taxon>Pezizomycotina</taxon>
        <taxon>Eurotiomycetes</taxon>
        <taxon>Eurotiomycetidae</taxon>
        <taxon>Eurotiales</taxon>
        <taxon>Aspergillaceae</taxon>
        <taxon>Aspergillus</taxon>
        <taxon>Aspergillus subgen. Circumdati</taxon>
    </lineage>
</organism>
<dbReference type="PANTHER" id="PTHR43092:SF2">
    <property type="entry name" value="HERCYNYLCYSTEINE SULFOXIDE LYASE"/>
    <property type="match status" value="1"/>
</dbReference>
<evidence type="ECO:0000313" key="4">
    <source>
        <dbReference type="Proteomes" id="UP000188318"/>
    </source>
</evidence>
<dbReference type="AlphaFoldDB" id="A0A1R3RYB3"/>
<dbReference type="STRING" id="602072.A0A1R3RYB3"/>
<dbReference type="Pfam" id="PF00266">
    <property type="entry name" value="Aminotran_5"/>
    <property type="match status" value="1"/>
</dbReference>
<evidence type="ECO:0000313" key="3">
    <source>
        <dbReference type="EMBL" id="OOF99450.1"/>
    </source>
</evidence>
<name>A0A1R3RYB3_ASPC5</name>
<evidence type="ECO:0000259" key="2">
    <source>
        <dbReference type="Pfam" id="PF00266"/>
    </source>
</evidence>
<dbReference type="VEuPathDB" id="FungiDB:ASPCADRAFT_40817"/>
<feature type="domain" description="Aminotransferase class V" evidence="2">
    <location>
        <begin position="42"/>
        <end position="221"/>
    </location>
</feature>
<dbReference type="InterPro" id="IPR000192">
    <property type="entry name" value="Aminotrans_V_dom"/>
</dbReference>
<dbReference type="PANTHER" id="PTHR43092">
    <property type="entry name" value="L-CYSTEINE DESULFHYDRASE"/>
    <property type="match status" value="1"/>
</dbReference>
<dbReference type="Proteomes" id="UP000188318">
    <property type="component" value="Unassembled WGS sequence"/>
</dbReference>
<protein>
    <recommendedName>
        <fullName evidence="2">Aminotransferase class V domain-containing protein</fullName>
    </recommendedName>
</protein>
<dbReference type="OMA" id="MPISHEE"/>
<dbReference type="InterPro" id="IPR015424">
    <property type="entry name" value="PyrdxlP-dep_Trfase"/>
</dbReference>
<sequence>GSYGTYPLPIRSALQAHQTLAESRPDLFIRRTSPALSSESLSQLASLLNVPASTLAFTKNATTAVSTVLHNIPFTASDVVIYFDTVYGAVEYGLFSLAERSPVQLRKVEYDLPISHDDIVNRFTALVKKVQEEEGLTVKAAVFDTVVSMPGVRFPWEKLVQTCRELGVLSVVDGAHGIGMIKVDLGTVKPDFWGSNLHKWLYVPRGCAVLYVAPEHQHLIRTTLPTSWGYIPASTATTGTEKDAEKTALAYRTLFQSTATNDDTPYHCVPAALAFRKEVCGGEERIYAYLEQLANEAADAVAKILGTEVLQEQGLKDGEKSLLRACALNNVRLPIAVQTTTSVVMDWTQPGTEGSLYAPLPRELAGQVAVWIQGMLMDEYKTFVPVFVYKGWLWTRLSAQVYLELKDFEWVGGVLKEVVGRVGGEFPSPATKN</sequence>
<dbReference type="Gene3D" id="3.40.640.10">
    <property type="entry name" value="Type I PLP-dependent aspartate aminotransferase-like (Major domain)"/>
    <property type="match status" value="1"/>
</dbReference>
<dbReference type="OrthoDB" id="5978656at2759"/>
<reference evidence="4" key="1">
    <citation type="journal article" date="2017" name="Genome Biol.">
        <title>Comparative genomics reveals high biological diversity and specific adaptations in the industrially and medically important fungal genus Aspergillus.</title>
        <authorList>
            <person name="de Vries R.P."/>
            <person name="Riley R."/>
            <person name="Wiebenga A."/>
            <person name="Aguilar-Osorio G."/>
            <person name="Amillis S."/>
            <person name="Uchima C.A."/>
            <person name="Anderluh G."/>
            <person name="Asadollahi M."/>
            <person name="Askin M."/>
            <person name="Barry K."/>
            <person name="Battaglia E."/>
            <person name="Bayram O."/>
            <person name="Benocci T."/>
            <person name="Braus-Stromeyer S.A."/>
            <person name="Caldana C."/>
            <person name="Canovas D."/>
            <person name="Cerqueira G.C."/>
            <person name="Chen F."/>
            <person name="Chen W."/>
            <person name="Choi C."/>
            <person name="Clum A."/>
            <person name="Dos Santos R.A."/>
            <person name="Damasio A.R."/>
            <person name="Diallinas G."/>
            <person name="Emri T."/>
            <person name="Fekete E."/>
            <person name="Flipphi M."/>
            <person name="Freyberg S."/>
            <person name="Gallo A."/>
            <person name="Gournas C."/>
            <person name="Habgood R."/>
            <person name="Hainaut M."/>
            <person name="Harispe M.L."/>
            <person name="Henrissat B."/>
            <person name="Hilden K.S."/>
            <person name="Hope R."/>
            <person name="Hossain A."/>
            <person name="Karabika E."/>
            <person name="Karaffa L."/>
            <person name="Karanyi Z."/>
            <person name="Krasevec N."/>
            <person name="Kuo A."/>
            <person name="Kusch H."/>
            <person name="LaButti K."/>
            <person name="Lagendijk E.L."/>
            <person name="Lapidus A."/>
            <person name="Levasseur A."/>
            <person name="Lindquist E."/>
            <person name="Lipzen A."/>
            <person name="Logrieco A.F."/>
            <person name="MacCabe A."/>
            <person name="Maekelae M.R."/>
            <person name="Malavazi I."/>
            <person name="Melin P."/>
            <person name="Meyer V."/>
            <person name="Mielnichuk N."/>
            <person name="Miskei M."/>
            <person name="Molnar A.P."/>
            <person name="Mule G."/>
            <person name="Ngan C.Y."/>
            <person name="Orejas M."/>
            <person name="Orosz E."/>
            <person name="Ouedraogo J.P."/>
            <person name="Overkamp K.M."/>
            <person name="Park H.-S."/>
            <person name="Perrone G."/>
            <person name="Piumi F."/>
            <person name="Punt P.J."/>
            <person name="Ram A.F."/>
            <person name="Ramon A."/>
            <person name="Rauscher S."/>
            <person name="Record E."/>
            <person name="Riano-Pachon D.M."/>
            <person name="Robert V."/>
            <person name="Roehrig J."/>
            <person name="Ruller R."/>
            <person name="Salamov A."/>
            <person name="Salih N.S."/>
            <person name="Samson R.A."/>
            <person name="Sandor E."/>
            <person name="Sanguinetti M."/>
            <person name="Schuetze T."/>
            <person name="Sepcic K."/>
            <person name="Shelest E."/>
            <person name="Sherlock G."/>
            <person name="Sophianopoulou V."/>
            <person name="Squina F.M."/>
            <person name="Sun H."/>
            <person name="Susca A."/>
            <person name="Todd R.B."/>
            <person name="Tsang A."/>
            <person name="Unkles S.E."/>
            <person name="van de Wiele N."/>
            <person name="van Rossen-Uffink D."/>
            <person name="Oliveira J.V."/>
            <person name="Vesth T.C."/>
            <person name="Visser J."/>
            <person name="Yu J.-H."/>
            <person name="Zhou M."/>
            <person name="Andersen M.R."/>
            <person name="Archer D.B."/>
            <person name="Baker S.E."/>
            <person name="Benoit I."/>
            <person name="Brakhage A.A."/>
            <person name="Braus G.H."/>
            <person name="Fischer R."/>
            <person name="Frisvad J.C."/>
            <person name="Goldman G.H."/>
            <person name="Houbraken J."/>
            <person name="Oakley B."/>
            <person name="Pocsi I."/>
            <person name="Scazzocchio C."/>
            <person name="Seiboth B."/>
            <person name="vanKuyk P.A."/>
            <person name="Wortman J."/>
            <person name="Dyer P.S."/>
            <person name="Grigoriev I.V."/>
        </authorList>
    </citation>
    <scope>NUCLEOTIDE SEQUENCE [LARGE SCALE GENOMIC DNA]</scope>
    <source>
        <strain evidence="4">ITEM 5010</strain>
    </source>
</reference>